<accession>A0ABY4E6W3</accession>
<dbReference type="InterPro" id="IPR016162">
    <property type="entry name" value="Ald_DH_N"/>
</dbReference>
<dbReference type="InterPro" id="IPR016160">
    <property type="entry name" value="Ald_DH_CS_CYS"/>
</dbReference>
<evidence type="ECO:0000313" key="5">
    <source>
        <dbReference type="EMBL" id="UOO90615.1"/>
    </source>
</evidence>
<dbReference type="Gene3D" id="3.40.309.10">
    <property type="entry name" value="Aldehyde Dehydrogenase, Chain A, domain 2"/>
    <property type="match status" value="1"/>
</dbReference>
<gene>
    <name evidence="5" type="ORF">LVJ82_06465</name>
</gene>
<evidence type="ECO:0000256" key="1">
    <source>
        <dbReference type="ARBA" id="ARBA00023002"/>
    </source>
</evidence>
<reference evidence="5 6" key="1">
    <citation type="journal article" date="2022" name="Res Sq">
        <title>Evolution of multicellular longitudinally dividing oral cavity symbionts (Neisseriaceae).</title>
        <authorList>
            <person name="Nyongesa S."/>
            <person name="Weber P."/>
            <person name="Bernet E."/>
            <person name="Pullido F."/>
            <person name="Nieckarz M."/>
            <person name="Delaby M."/>
            <person name="Nieves C."/>
            <person name="Viehboeck T."/>
            <person name="Krause N."/>
            <person name="Rivera-Millot A."/>
            <person name="Nakamura A."/>
            <person name="Vischer N."/>
            <person name="VanNieuwenhze M."/>
            <person name="Brun Y."/>
            <person name="Cava F."/>
            <person name="Bulgheresi S."/>
            <person name="Veyrier F."/>
        </authorList>
    </citation>
    <scope>NUCLEOTIDE SEQUENCE [LARGE SCALE GENOMIC DNA]</scope>
    <source>
        <strain evidence="5 6">SN4</strain>
    </source>
</reference>
<proteinExistence type="inferred from homology"/>
<organism evidence="5 6">
    <name type="scientific">Vitreoscilla massiliensis</name>
    <dbReference type="NCBI Taxonomy" id="1689272"/>
    <lineage>
        <taxon>Bacteria</taxon>
        <taxon>Pseudomonadati</taxon>
        <taxon>Pseudomonadota</taxon>
        <taxon>Betaproteobacteria</taxon>
        <taxon>Neisseriales</taxon>
        <taxon>Neisseriaceae</taxon>
        <taxon>Vitreoscilla</taxon>
    </lineage>
</organism>
<feature type="active site" evidence="2">
    <location>
        <position position="263"/>
    </location>
</feature>
<evidence type="ECO:0000259" key="4">
    <source>
        <dbReference type="Pfam" id="PF00171"/>
    </source>
</evidence>
<dbReference type="PANTHER" id="PTHR11699">
    <property type="entry name" value="ALDEHYDE DEHYDROGENASE-RELATED"/>
    <property type="match status" value="1"/>
</dbReference>
<dbReference type="CDD" id="cd07112">
    <property type="entry name" value="ALDH_GABALDH-PuuC"/>
    <property type="match status" value="1"/>
</dbReference>
<dbReference type="Pfam" id="PF00171">
    <property type="entry name" value="Aldedh"/>
    <property type="match status" value="1"/>
</dbReference>
<name>A0ABY4E6W3_9NEIS</name>
<dbReference type="EMBL" id="CP091511">
    <property type="protein sequence ID" value="UOO90615.1"/>
    <property type="molecule type" value="Genomic_DNA"/>
</dbReference>
<sequence>MEKNWQELRARLTLPTQAFVNGVYEKNHQDGVFDVINPATDETLAQVHNAGEACVNRAVAAAKSAFQNRVWAGLSIDERKAVLCRLADLILAHGDELALLDSISMGKPVNEALNIDVAGSAYILRWYAEALDKMFDQVAPTPSNALATITREAIGVVAAVVPWNYPLEMAIWKLAPALAVGNSVVLKPAEQSPFSALRLAELAIEAGMPAGVFNVVTGTGELTGRLLGLHMDVDCLTFTGSTAVGKMFMSYSAQSNLKQVWLECGGKSPNIVFQNCKHLEHAAQKSLAGIFFNQGEVCSANSRLYVERPIYAEFLALLEQHAATWQPSQPLQADAKAGALISRSHALWIEEQVAAAVARGATVLTGGKVFSIDGKGTFFQPTILINTTVDDDVNQQELFGPVVSVLPFDSEDEVINWANDSVYGLAASIWTDDIHQAHRVAKRLQAGTVSVNTVDALGVTTPFGGYKQSGFGKDLSLFAFDKFVNLKTTWFQIL</sequence>
<evidence type="ECO:0000313" key="6">
    <source>
        <dbReference type="Proteomes" id="UP000832011"/>
    </source>
</evidence>
<dbReference type="InterPro" id="IPR015590">
    <property type="entry name" value="Aldehyde_DH_dom"/>
</dbReference>
<dbReference type="SUPFAM" id="SSF53720">
    <property type="entry name" value="ALDH-like"/>
    <property type="match status" value="1"/>
</dbReference>
<dbReference type="RefSeq" id="WP_058304939.1">
    <property type="nucleotide sequence ID" value="NZ_CABKVG010000005.1"/>
</dbReference>
<evidence type="ECO:0000256" key="3">
    <source>
        <dbReference type="RuleBase" id="RU003345"/>
    </source>
</evidence>
<dbReference type="PROSITE" id="PS00070">
    <property type="entry name" value="ALDEHYDE_DEHYDR_CYS"/>
    <property type="match status" value="1"/>
</dbReference>
<comment type="similarity">
    <text evidence="3">Belongs to the aldehyde dehydrogenase family.</text>
</comment>
<dbReference type="InterPro" id="IPR029510">
    <property type="entry name" value="Ald_DH_CS_GLU"/>
</dbReference>
<dbReference type="InterPro" id="IPR016163">
    <property type="entry name" value="Ald_DH_C"/>
</dbReference>
<dbReference type="Proteomes" id="UP000832011">
    <property type="component" value="Chromosome"/>
</dbReference>
<feature type="domain" description="Aldehyde dehydrogenase" evidence="4">
    <location>
        <begin position="28"/>
        <end position="488"/>
    </location>
</feature>
<dbReference type="Gene3D" id="3.40.605.10">
    <property type="entry name" value="Aldehyde Dehydrogenase, Chain A, domain 1"/>
    <property type="match status" value="1"/>
</dbReference>
<keyword evidence="1 3" id="KW-0560">Oxidoreductase</keyword>
<protein>
    <submittedName>
        <fullName evidence="5">Aldehyde dehydrogenase</fullName>
    </submittedName>
</protein>
<dbReference type="PROSITE" id="PS00687">
    <property type="entry name" value="ALDEHYDE_DEHYDR_GLU"/>
    <property type="match status" value="1"/>
</dbReference>
<evidence type="ECO:0000256" key="2">
    <source>
        <dbReference type="PROSITE-ProRule" id="PRU10007"/>
    </source>
</evidence>
<keyword evidence="6" id="KW-1185">Reference proteome</keyword>
<dbReference type="InterPro" id="IPR016161">
    <property type="entry name" value="Ald_DH/histidinol_DH"/>
</dbReference>